<feature type="domain" description="Peptidase M12B" evidence="4">
    <location>
        <begin position="239"/>
        <end position="481"/>
    </location>
</feature>
<evidence type="ECO:0000259" key="4">
    <source>
        <dbReference type="PROSITE" id="PS50215"/>
    </source>
</evidence>
<keyword evidence="3" id="KW-0812">Transmembrane</keyword>
<dbReference type="GO" id="GO:0046872">
    <property type="term" value="F:metal ion binding"/>
    <property type="evidence" value="ECO:0007669"/>
    <property type="project" value="UniProtKB-KW"/>
</dbReference>
<accession>T1FSZ4</accession>
<dbReference type="GO" id="GO:0007219">
    <property type="term" value="P:Notch signaling pathway"/>
    <property type="evidence" value="ECO:0000318"/>
    <property type="project" value="GO_Central"/>
</dbReference>
<feature type="transmembrane region" description="Helical" evidence="3">
    <location>
        <begin position="693"/>
        <end position="717"/>
    </location>
</feature>
<feature type="compositionally biased region" description="Basic residues" evidence="2">
    <location>
        <begin position="155"/>
        <end position="165"/>
    </location>
</feature>
<dbReference type="Gene3D" id="3.40.390.10">
    <property type="entry name" value="Collagenase (Catalytic Domain)"/>
    <property type="match status" value="1"/>
</dbReference>
<evidence type="ECO:0000256" key="2">
    <source>
        <dbReference type="SAM" id="MobiDB-lite"/>
    </source>
</evidence>
<evidence type="ECO:0000313" key="6">
    <source>
        <dbReference type="EnsemblMetazoa" id="HelroP191436"/>
    </source>
</evidence>
<feature type="compositionally biased region" description="Basic residues" evidence="2">
    <location>
        <begin position="781"/>
        <end position="790"/>
    </location>
</feature>
<evidence type="ECO:0000313" key="7">
    <source>
        <dbReference type="Proteomes" id="UP000015101"/>
    </source>
</evidence>
<dbReference type="InParanoid" id="T1FSZ4"/>
<dbReference type="InterPro" id="IPR001762">
    <property type="entry name" value="Disintegrin_dom"/>
</dbReference>
<dbReference type="OMA" id="NQAGMSW"/>
<dbReference type="STRING" id="6412.T1FSZ4"/>
<keyword evidence="7" id="KW-1185">Reference proteome</keyword>
<protein>
    <recommendedName>
        <fullName evidence="4">Peptidase M12B domain-containing protein</fullName>
    </recommendedName>
</protein>
<feature type="region of interest" description="Disordered" evidence="2">
    <location>
        <begin position="140"/>
        <end position="169"/>
    </location>
</feature>
<feature type="binding site" evidence="1">
    <location>
        <position position="424"/>
    </location>
    <ligand>
        <name>Zn(2+)</name>
        <dbReference type="ChEBI" id="CHEBI:29105"/>
        <note>catalytic</note>
    </ligand>
</feature>
<dbReference type="EMBL" id="AMQM01003911">
    <property type="status" value="NOT_ANNOTATED_CDS"/>
    <property type="molecule type" value="Genomic_DNA"/>
</dbReference>
<dbReference type="GO" id="GO:0006509">
    <property type="term" value="P:membrane protein ectodomain proteolysis"/>
    <property type="evidence" value="ECO:0000318"/>
    <property type="project" value="GO_Central"/>
</dbReference>
<feature type="binding site" evidence="1">
    <location>
        <position position="420"/>
    </location>
    <ligand>
        <name>Zn(2+)</name>
        <dbReference type="ChEBI" id="CHEBI:29105"/>
        <note>catalytic</note>
    </ligand>
</feature>
<keyword evidence="1" id="KW-0862">Zinc</keyword>
<dbReference type="EMBL" id="AMQM01003910">
    <property type="status" value="NOT_ANNOTATED_CDS"/>
    <property type="molecule type" value="Genomic_DNA"/>
</dbReference>
<feature type="compositionally biased region" description="Basic residues" evidence="2">
    <location>
        <begin position="725"/>
        <end position="740"/>
    </location>
</feature>
<dbReference type="EnsemblMetazoa" id="HelroT191436">
    <property type="protein sequence ID" value="HelroP191436"/>
    <property type="gene ID" value="HelroG191436"/>
</dbReference>
<feature type="active site" evidence="1">
    <location>
        <position position="421"/>
    </location>
</feature>
<reference evidence="5 7" key="2">
    <citation type="journal article" date="2013" name="Nature">
        <title>Insights into bilaterian evolution from three spiralian genomes.</title>
        <authorList>
            <person name="Simakov O."/>
            <person name="Marletaz F."/>
            <person name="Cho S.J."/>
            <person name="Edsinger-Gonzales E."/>
            <person name="Havlak P."/>
            <person name="Hellsten U."/>
            <person name="Kuo D.H."/>
            <person name="Larsson T."/>
            <person name="Lv J."/>
            <person name="Arendt D."/>
            <person name="Savage R."/>
            <person name="Osoegawa K."/>
            <person name="de Jong P."/>
            <person name="Grimwood J."/>
            <person name="Chapman J.A."/>
            <person name="Shapiro H."/>
            <person name="Aerts A."/>
            <person name="Otillar R.P."/>
            <person name="Terry A.Y."/>
            <person name="Boore J.L."/>
            <person name="Grigoriev I.V."/>
            <person name="Lindberg D.R."/>
            <person name="Seaver E.C."/>
            <person name="Weisblat D.A."/>
            <person name="Putnam N.H."/>
            <person name="Rokhsar D.S."/>
        </authorList>
    </citation>
    <scope>NUCLEOTIDE SEQUENCE</scope>
</reference>
<keyword evidence="3" id="KW-1133">Transmembrane helix</keyword>
<proteinExistence type="predicted"/>
<gene>
    <name evidence="6" type="primary">20211941</name>
    <name evidence="5" type="ORF">HELRODRAFT_191436</name>
</gene>
<evidence type="ECO:0000313" key="5">
    <source>
        <dbReference type="EMBL" id="ESO05288.1"/>
    </source>
</evidence>
<dbReference type="EMBL" id="KB096365">
    <property type="protein sequence ID" value="ESO05288.1"/>
    <property type="molecule type" value="Genomic_DNA"/>
</dbReference>
<dbReference type="eggNOG" id="KOG3658">
    <property type="taxonomic scope" value="Eukaryota"/>
</dbReference>
<dbReference type="InterPro" id="IPR001590">
    <property type="entry name" value="Peptidase_M12B"/>
</dbReference>
<evidence type="ECO:0000256" key="1">
    <source>
        <dbReference type="PROSITE-ProRule" id="PRU00276"/>
    </source>
</evidence>
<dbReference type="GO" id="GO:0005886">
    <property type="term" value="C:plasma membrane"/>
    <property type="evidence" value="ECO:0000318"/>
    <property type="project" value="GO_Central"/>
</dbReference>
<dbReference type="AlphaFoldDB" id="T1FSZ4"/>
<dbReference type="Proteomes" id="UP000015101">
    <property type="component" value="Unassembled WGS sequence"/>
</dbReference>
<dbReference type="HOGENOM" id="CLU_004602_0_0_1"/>
<organism evidence="6 7">
    <name type="scientific">Helobdella robusta</name>
    <name type="common">Californian leech</name>
    <dbReference type="NCBI Taxonomy" id="6412"/>
    <lineage>
        <taxon>Eukaryota</taxon>
        <taxon>Metazoa</taxon>
        <taxon>Spiralia</taxon>
        <taxon>Lophotrochozoa</taxon>
        <taxon>Annelida</taxon>
        <taxon>Clitellata</taxon>
        <taxon>Hirudinea</taxon>
        <taxon>Rhynchobdellida</taxon>
        <taxon>Glossiphoniidae</taxon>
        <taxon>Helobdella</taxon>
    </lineage>
</organism>
<keyword evidence="1" id="KW-0479">Metal-binding</keyword>
<dbReference type="MEROPS" id="M12.211"/>
<dbReference type="RefSeq" id="XP_009016603.1">
    <property type="nucleotide sequence ID" value="XM_009018355.1"/>
</dbReference>
<evidence type="ECO:0000256" key="3">
    <source>
        <dbReference type="SAM" id="Phobius"/>
    </source>
</evidence>
<dbReference type="SUPFAM" id="SSF55486">
    <property type="entry name" value="Metalloproteases ('zincins'), catalytic domain"/>
    <property type="match status" value="1"/>
</dbReference>
<sequence>MFHKRSRSFRLILTPDSSTFVKHPSLLWHNGQVDSQMDLSHIYSGYVFGNNNSYVYGSIIDGVFTGRIKLSDGSVYFVERAIFYLDKPSFHSIIYADEDVVDRPTDADILGNDATADGNNNRRMSIMTKFRCRLKRSISDTNSGKTNHNVNNHSSPHHHHHHHHHADCGMSHKGIHAWMEKVQKSAIPTSQSPSATYNQKLKGPNYFGYENKYSFESNTNNNFGHRLKRDTNVINAYKRQCSLYLQSDPSLWAYFAKLMSEDKIKDEITALFSSHVDALNSVFKNTKFMYNGMGPFVNFNFVVHRIQINSTSMCGSGGSNPTSGFCKNNLDASNFLNEQSMTNHNDYCLAFTFSYRQFTQGTIGLAWVAQIGSSGGICEKYKEFSEGSQKIYKSLNTGVVTLCNYNSRVPVKVSQITFAHEVGHNFGSLHDSGAACIPLLANPFDKSGNFLMYASATSGLQSNNNRFSECSINNITVVLDRLLRSSDPQVNCFQEKEEAFCGNGIVESDPAKNITEQCDCGFVNDCKEACCYPRLIKGPCCNADTCSFIEQARNVSCKQSTDCTEQAFCEYPLFLELFTGRQAKCPQPPYKPDGSECNENTRICFKGECSQSICNKIHWSECSSQAPPGDKSFDRGLLCFVSCLRTPCENYKGYCDVFYKCRPVNEDGPLLQLKNLLLNEKTINDIRQWVTEYWWVVLLSGVGVIVLMALFIKVCAVHTPSSNPKLKKARQLSLKRRRKRQQDQMKMGISSISASHHDVLRAGPSGEPAVRGGGRGGRSSGRTKNKTSNL</sequence>
<dbReference type="KEGG" id="hro:HELRODRAFT_191436"/>
<dbReference type="Pfam" id="PF13574">
    <property type="entry name" value="Reprolysin_2"/>
    <property type="match status" value="1"/>
</dbReference>
<reference evidence="7" key="1">
    <citation type="submission" date="2012-12" db="EMBL/GenBank/DDBJ databases">
        <authorList>
            <person name="Hellsten U."/>
            <person name="Grimwood J."/>
            <person name="Chapman J.A."/>
            <person name="Shapiro H."/>
            <person name="Aerts A."/>
            <person name="Otillar R.P."/>
            <person name="Terry A.Y."/>
            <person name="Boore J.L."/>
            <person name="Simakov O."/>
            <person name="Marletaz F."/>
            <person name="Cho S.-J."/>
            <person name="Edsinger-Gonzales E."/>
            <person name="Havlak P."/>
            <person name="Kuo D.-H."/>
            <person name="Larsson T."/>
            <person name="Lv J."/>
            <person name="Arendt D."/>
            <person name="Savage R."/>
            <person name="Osoegawa K."/>
            <person name="de Jong P."/>
            <person name="Lindberg D.R."/>
            <person name="Seaver E.C."/>
            <person name="Weisblat D.A."/>
            <person name="Putnam N.H."/>
            <person name="Grigoriev I.V."/>
            <person name="Rokhsar D.S."/>
        </authorList>
    </citation>
    <scope>NUCLEOTIDE SEQUENCE</scope>
</reference>
<feature type="region of interest" description="Disordered" evidence="2">
    <location>
        <begin position="721"/>
        <end position="747"/>
    </location>
</feature>
<name>T1FSZ4_HELRO</name>
<dbReference type="GO" id="GO:0004222">
    <property type="term" value="F:metalloendopeptidase activity"/>
    <property type="evidence" value="ECO:0000318"/>
    <property type="project" value="GO_Central"/>
</dbReference>
<dbReference type="GeneID" id="20211941"/>
<reference evidence="6" key="3">
    <citation type="submission" date="2015-06" db="UniProtKB">
        <authorList>
            <consortium name="EnsemblMetazoa"/>
        </authorList>
    </citation>
    <scope>IDENTIFICATION</scope>
</reference>
<dbReference type="InterPro" id="IPR024079">
    <property type="entry name" value="MetalloPept_cat_dom_sf"/>
</dbReference>
<feature type="binding site" evidence="1">
    <location>
        <position position="430"/>
    </location>
    <ligand>
        <name>Zn(2+)</name>
        <dbReference type="ChEBI" id="CHEBI:29105"/>
        <note>catalytic</note>
    </ligand>
</feature>
<feature type="region of interest" description="Disordered" evidence="2">
    <location>
        <begin position="759"/>
        <end position="790"/>
    </location>
</feature>
<dbReference type="InterPro" id="IPR051489">
    <property type="entry name" value="ADAM_Metalloproteinase"/>
</dbReference>
<dbReference type="CTD" id="20211941"/>
<comment type="caution">
    <text evidence="1">Lacks conserved residue(s) required for the propagation of feature annotation.</text>
</comment>
<dbReference type="PANTHER" id="PTHR45702:SF2">
    <property type="entry name" value="KUZBANIAN, ISOFORM A"/>
    <property type="match status" value="1"/>
</dbReference>
<dbReference type="SMART" id="SM00050">
    <property type="entry name" value="DISIN"/>
    <property type="match status" value="1"/>
</dbReference>
<dbReference type="PROSITE" id="PS50215">
    <property type="entry name" value="ADAM_MEPRO"/>
    <property type="match status" value="1"/>
</dbReference>
<dbReference type="PANTHER" id="PTHR45702">
    <property type="entry name" value="ADAM10/ADAM17 METALLOPEPTIDASE FAMILY MEMBER"/>
    <property type="match status" value="1"/>
</dbReference>
<dbReference type="OrthoDB" id="2149267at2759"/>
<keyword evidence="3" id="KW-0472">Membrane</keyword>
<dbReference type="FunCoup" id="T1FSZ4">
    <property type="interactions" value="165"/>
</dbReference>